<organism evidence="1">
    <name type="scientific">marine sediment metagenome</name>
    <dbReference type="NCBI Taxonomy" id="412755"/>
    <lineage>
        <taxon>unclassified sequences</taxon>
        <taxon>metagenomes</taxon>
        <taxon>ecological metagenomes</taxon>
    </lineage>
</organism>
<name>A0A0F9EIR5_9ZZZZ</name>
<evidence type="ECO:0000313" key="1">
    <source>
        <dbReference type="EMBL" id="KKL73894.1"/>
    </source>
</evidence>
<gene>
    <name evidence="1" type="ORF">LCGC14_2070360</name>
</gene>
<proteinExistence type="predicted"/>
<sequence>MPFLRQSTAQTIRFGPCLDKTDGVTEETALTLAQADMRLSKDGGAFAQKSAAGNATHDSDGWYDTTLSTTDTATVGELILNVHQPANMLPVWVHYWVLEESIYDALFGAS</sequence>
<feature type="non-terminal residue" evidence="1">
    <location>
        <position position="110"/>
    </location>
</feature>
<dbReference type="AlphaFoldDB" id="A0A0F9EIR5"/>
<protein>
    <submittedName>
        <fullName evidence="1">Uncharacterized protein</fullName>
    </submittedName>
</protein>
<dbReference type="EMBL" id="LAZR01024824">
    <property type="protein sequence ID" value="KKL73894.1"/>
    <property type="molecule type" value="Genomic_DNA"/>
</dbReference>
<reference evidence="1" key="1">
    <citation type="journal article" date="2015" name="Nature">
        <title>Complex archaea that bridge the gap between prokaryotes and eukaryotes.</title>
        <authorList>
            <person name="Spang A."/>
            <person name="Saw J.H."/>
            <person name="Jorgensen S.L."/>
            <person name="Zaremba-Niedzwiedzka K."/>
            <person name="Martijn J."/>
            <person name="Lind A.E."/>
            <person name="van Eijk R."/>
            <person name="Schleper C."/>
            <person name="Guy L."/>
            <person name="Ettema T.J."/>
        </authorList>
    </citation>
    <scope>NUCLEOTIDE SEQUENCE</scope>
</reference>
<accession>A0A0F9EIR5</accession>
<comment type="caution">
    <text evidence="1">The sequence shown here is derived from an EMBL/GenBank/DDBJ whole genome shotgun (WGS) entry which is preliminary data.</text>
</comment>